<evidence type="ECO:0000256" key="1">
    <source>
        <dbReference type="SAM" id="MobiDB-lite"/>
    </source>
</evidence>
<sequence>MNQPGLDGRRRNNDGTIRKKNGRTLVGNVRETYGADFAAGRRSDMMLSTLLKEEGVDSLSQLLKKPR</sequence>
<accession>A0ABW5C7S3</accession>
<keyword evidence="3" id="KW-1185">Reference proteome</keyword>
<dbReference type="EMBL" id="JBHUIY010000004">
    <property type="protein sequence ID" value="MFD2232908.1"/>
    <property type="molecule type" value="Genomic_DNA"/>
</dbReference>
<evidence type="ECO:0008006" key="4">
    <source>
        <dbReference type="Google" id="ProtNLM"/>
    </source>
</evidence>
<dbReference type="RefSeq" id="WP_377314626.1">
    <property type="nucleotide sequence ID" value="NZ_JBHUIY010000004.1"/>
</dbReference>
<evidence type="ECO:0000313" key="3">
    <source>
        <dbReference type="Proteomes" id="UP001597296"/>
    </source>
</evidence>
<gene>
    <name evidence="2" type="ORF">ACFSNB_03725</name>
</gene>
<evidence type="ECO:0000313" key="2">
    <source>
        <dbReference type="EMBL" id="MFD2232908.1"/>
    </source>
</evidence>
<name>A0ABW5C7S3_9PROT</name>
<dbReference type="Proteomes" id="UP001597296">
    <property type="component" value="Unassembled WGS sequence"/>
</dbReference>
<feature type="compositionally biased region" description="Basic and acidic residues" evidence="1">
    <location>
        <begin position="7"/>
        <end position="17"/>
    </location>
</feature>
<organism evidence="2 3">
    <name type="scientific">Phaeospirillum tilakii</name>
    <dbReference type="NCBI Taxonomy" id="741673"/>
    <lineage>
        <taxon>Bacteria</taxon>
        <taxon>Pseudomonadati</taxon>
        <taxon>Pseudomonadota</taxon>
        <taxon>Alphaproteobacteria</taxon>
        <taxon>Rhodospirillales</taxon>
        <taxon>Rhodospirillaceae</taxon>
        <taxon>Phaeospirillum</taxon>
    </lineage>
</organism>
<reference evidence="3" key="1">
    <citation type="journal article" date="2019" name="Int. J. Syst. Evol. Microbiol.">
        <title>The Global Catalogue of Microorganisms (GCM) 10K type strain sequencing project: providing services to taxonomists for standard genome sequencing and annotation.</title>
        <authorList>
            <consortium name="The Broad Institute Genomics Platform"/>
            <consortium name="The Broad Institute Genome Sequencing Center for Infectious Disease"/>
            <person name="Wu L."/>
            <person name="Ma J."/>
        </authorList>
    </citation>
    <scope>NUCLEOTIDE SEQUENCE [LARGE SCALE GENOMIC DNA]</scope>
    <source>
        <strain evidence="3">KCTC 15012</strain>
    </source>
</reference>
<protein>
    <recommendedName>
        <fullName evidence="4">Transposase</fullName>
    </recommendedName>
</protein>
<feature type="region of interest" description="Disordered" evidence="1">
    <location>
        <begin position="1"/>
        <end position="22"/>
    </location>
</feature>
<comment type="caution">
    <text evidence="2">The sequence shown here is derived from an EMBL/GenBank/DDBJ whole genome shotgun (WGS) entry which is preliminary data.</text>
</comment>
<proteinExistence type="predicted"/>